<gene>
    <name evidence="6" type="ORF">J2Z70_000944</name>
</gene>
<name>A0ABS4NL57_9BACL</name>
<dbReference type="SFLD" id="SFLDG01067">
    <property type="entry name" value="SPASM/twitch_domain_containing"/>
    <property type="match status" value="1"/>
</dbReference>
<reference evidence="6 7" key="1">
    <citation type="submission" date="2021-03" db="EMBL/GenBank/DDBJ databases">
        <title>Genomic Encyclopedia of Type Strains, Phase IV (KMG-IV): sequencing the most valuable type-strain genomes for metagenomic binning, comparative biology and taxonomic classification.</title>
        <authorList>
            <person name="Goeker M."/>
        </authorList>
    </citation>
    <scope>NUCLEOTIDE SEQUENCE [LARGE SCALE GENOMIC DNA]</scope>
    <source>
        <strain evidence="6 7">DSM 101953</strain>
    </source>
</reference>
<dbReference type="InterPro" id="IPR007197">
    <property type="entry name" value="rSAM"/>
</dbReference>
<dbReference type="EMBL" id="JAGGLV010000002">
    <property type="protein sequence ID" value="MBP2110804.1"/>
    <property type="molecule type" value="Genomic_DNA"/>
</dbReference>
<dbReference type="InterPro" id="IPR058240">
    <property type="entry name" value="rSAM_sf"/>
</dbReference>
<dbReference type="InterPro" id="IPR050377">
    <property type="entry name" value="Radical_SAM_PqqE_MftC-like"/>
</dbReference>
<dbReference type="PROSITE" id="PS51918">
    <property type="entry name" value="RADICAL_SAM"/>
    <property type="match status" value="1"/>
</dbReference>
<dbReference type="PANTHER" id="PTHR11228">
    <property type="entry name" value="RADICAL SAM DOMAIN PROTEIN"/>
    <property type="match status" value="1"/>
</dbReference>
<dbReference type="RefSeq" id="WP_209869916.1">
    <property type="nucleotide sequence ID" value="NZ_JAGGLV010000002.1"/>
</dbReference>
<protein>
    <submittedName>
        <fullName evidence="6">Radical SAM protein with 4Fe4S-binding SPASM domain</fullName>
    </submittedName>
</protein>
<organism evidence="6 7">
    <name type="scientific">Paenibacillus silagei</name>
    <dbReference type="NCBI Taxonomy" id="1670801"/>
    <lineage>
        <taxon>Bacteria</taxon>
        <taxon>Bacillati</taxon>
        <taxon>Bacillota</taxon>
        <taxon>Bacilli</taxon>
        <taxon>Bacillales</taxon>
        <taxon>Paenibacillaceae</taxon>
        <taxon>Paenibacillus</taxon>
    </lineage>
</organism>
<dbReference type="Proteomes" id="UP000773462">
    <property type="component" value="Unassembled WGS sequence"/>
</dbReference>
<keyword evidence="7" id="KW-1185">Reference proteome</keyword>
<evidence type="ECO:0000256" key="2">
    <source>
        <dbReference type="ARBA" id="ARBA00022723"/>
    </source>
</evidence>
<dbReference type="SUPFAM" id="SSF102114">
    <property type="entry name" value="Radical SAM enzymes"/>
    <property type="match status" value="1"/>
</dbReference>
<evidence type="ECO:0000256" key="3">
    <source>
        <dbReference type="ARBA" id="ARBA00023004"/>
    </source>
</evidence>
<dbReference type="CDD" id="cd01335">
    <property type="entry name" value="Radical_SAM"/>
    <property type="match status" value="1"/>
</dbReference>
<evidence type="ECO:0000256" key="1">
    <source>
        <dbReference type="ARBA" id="ARBA00022691"/>
    </source>
</evidence>
<comment type="caution">
    <text evidence="6">The sequence shown here is derived from an EMBL/GenBank/DDBJ whole genome shotgun (WGS) entry which is preliminary data.</text>
</comment>
<dbReference type="Pfam" id="PF13186">
    <property type="entry name" value="SPASM"/>
    <property type="match status" value="1"/>
</dbReference>
<sequence>MNRNIMLGQFTKVLTHGNKVILGNRRNGKWMKMSQECYEILKLAMQESATTNELIEAFEDQEDKEYFFELLQLLYKENLLADTEEMLLFDKNFSVDIAITNRCNLRCKHCCVDSDLTNLSDPLDTDVLKTVLNKVVKSKPKSICLTGGEPLIRKDFFEILSHLNDIYDGEIRVMTNGTLINSENVKQLVAHVSAIDFSIDGVNEDTCSTIRGKGVFNKVLHSVELLKNHHFDKISLSMVLTKENYVLRNQFEELNKELGTRGIARAFSPIGRGKDNKDSLQPKEKEVQIEEIRMMNLDIDDVHICLCGGVFKEIYINSKGQIYPCGLLERDKYYVGNILEIEDLSSFLGSGEFKKYDGYQNWEYLQPDKHEKCKDCDVNLFCWNCLHYLDLIESNDGFYESVCPELKRNFQRIVWED</sequence>
<keyword evidence="1" id="KW-0949">S-adenosyl-L-methionine</keyword>
<dbReference type="Gene3D" id="3.20.20.70">
    <property type="entry name" value="Aldolase class I"/>
    <property type="match status" value="1"/>
</dbReference>
<keyword evidence="4" id="KW-0411">Iron-sulfur</keyword>
<evidence type="ECO:0000313" key="7">
    <source>
        <dbReference type="Proteomes" id="UP000773462"/>
    </source>
</evidence>
<dbReference type="NCBIfam" id="TIGR04085">
    <property type="entry name" value="rSAM_more_4Fe4S"/>
    <property type="match status" value="1"/>
</dbReference>
<dbReference type="Pfam" id="PF04055">
    <property type="entry name" value="Radical_SAM"/>
    <property type="match status" value="1"/>
</dbReference>
<proteinExistence type="predicted"/>
<keyword evidence="2" id="KW-0479">Metal-binding</keyword>
<dbReference type="SFLD" id="SFLDS00029">
    <property type="entry name" value="Radical_SAM"/>
    <property type="match status" value="1"/>
</dbReference>
<accession>A0ABS4NL57</accession>
<evidence type="ECO:0000313" key="6">
    <source>
        <dbReference type="EMBL" id="MBP2110804.1"/>
    </source>
</evidence>
<evidence type="ECO:0000256" key="4">
    <source>
        <dbReference type="ARBA" id="ARBA00023014"/>
    </source>
</evidence>
<dbReference type="InterPro" id="IPR013785">
    <property type="entry name" value="Aldolase_TIM"/>
</dbReference>
<dbReference type="InterPro" id="IPR023885">
    <property type="entry name" value="4Fe4S-binding_SPASM_dom"/>
</dbReference>
<keyword evidence="3" id="KW-0408">Iron</keyword>
<feature type="domain" description="Radical SAM core" evidence="5">
    <location>
        <begin position="89"/>
        <end position="298"/>
    </location>
</feature>
<evidence type="ECO:0000259" key="5">
    <source>
        <dbReference type="PROSITE" id="PS51918"/>
    </source>
</evidence>
<dbReference type="PANTHER" id="PTHR11228:SF7">
    <property type="entry name" value="PQQA PEPTIDE CYCLASE"/>
    <property type="match status" value="1"/>
</dbReference>
<dbReference type="SFLD" id="SFLDG01386">
    <property type="entry name" value="main_SPASM_domain-containing"/>
    <property type="match status" value="1"/>
</dbReference>